<dbReference type="GO" id="GO:0005634">
    <property type="term" value="C:nucleus"/>
    <property type="evidence" value="ECO:0007669"/>
    <property type="project" value="UniProtKB-SubCell"/>
</dbReference>
<protein>
    <recommendedName>
        <fullName evidence="6">Transcription initiation factor TFIID subunit 13</fullName>
    </recommendedName>
</protein>
<reference evidence="7" key="2">
    <citation type="submission" date="2022-08" db="EMBL/GenBank/DDBJ databases">
        <title>Novel sulphate-reducing endosymbionts in the free-living metamonad Anaeramoeba.</title>
        <authorList>
            <person name="Jerlstrom-Hultqvist J."/>
            <person name="Cepicka I."/>
            <person name="Gallot-Lavallee L."/>
            <person name="Salas-Leiva D."/>
            <person name="Curtis B.A."/>
            <person name="Zahonova K."/>
            <person name="Pipaliya S."/>
            <person name="Dacks J."/>
            <person name="Roger A.J."/>
        </authorList>
    </citation>
    <scope>NUCLEOTIDE SEQUENCE</scope>
    <source>
        <strain evidence="7">Busselton2</strain>
    </source>
</reference>
<evidence type="ECO:0000256" key="2">
    <source>
        <dbReference type="ARBA" id="ARBA00023015"/>
    </source>
</evidence>
<dbReference type="PANTHER" id="PTHR11380">
    <property type="entry name" value="TRANSCRIPTION INITIATION FACTOR TFIID/SUPT3-RELATED"/>
    <property type="match status" value="1"/>
</dbReference>
<name>A0AAV7ZBR4_9EUKA</name>
<dbReference type="Proteomes" id="UP001146793">
    <property type="component" value="Unassembled WGS sequence"/>
</dbReference>
<evidence type="ECO:0000256" key="5">
    <source>
        <dbReference type="ARBA" id="ARBA00038392"/>
    </source>
</evidence>
<evidence type="ECO:0000256" key="1">
    <source>
        <dbReference type="ARBA" id="ARBA00004123"/>
    </source>
</evidence>
<dbReference type="EMBL" id="JANTQA010000033">
    <property type="protein sequence ID" value="KAJ3438060.1"/>
    <property type="molecule type" value="Genomic_DNA"/>
</dbReference>
<accession>A0AAV7ZBR4</accession>
<dbReference type="GO" id="GO:0006366">
    <property type="term" value="P:transcription by RNA polymerase II"/>
    <property type="evidence" value="ECO:0007669"/>
    <property type="project" value="InterPro"/>
</dbReference>
<dbReference type="GO" id="GO:0046982">
    <property type="term" value="F:protein heterodimerization activity"/>
    <property type="evidence" value="ECO:0007669"/>
    <property type="project" value="InterPro"/>
</dbReference>
<evidence type="ECO:0000313" key="8">
    <source>
        <dbReference type="EMBL" id="KAJ6240777.1"/>
    </source>
</evidence>
<keyword evidence="10" id="KW-1185">Reference proteome</keyword>
<dbReference type="Gene3D" id="1.10.20.10">
    <property type="entry name" value="Histone, subunit A"/>
    <property type="match status" value="1"/>
</dbReference>
<evidence type="ECO:0000256" key="6">
    <source>
        <dbReference type="ARBA" id="ARBA00040136"/>
    </source>
</evidence>
<comment type="subcellular location">
    <subcellularLocation>
        <location evidence="1">Nucleus</location>
    </subcellularLocation>
</comment>
<proteinExistence type="inferred from homology"/>
<dbReference type="PANTHER" id="PTHR11380:SF5">
    <property type="entry name" value="TRANSCRIPTION INITIATION FACTOR TFIID SUBUNIT 13"/>
    <property type="match status" value="1"/>
</dbReference>
<evidence type="ECO:0000256" key="4">
    <source>
        <dbReference type="ARBA" id="ARBA00023242"/>
    </source>
</evidence>
<evidence type="ECO:0000313" key="10">
    <source>
        <dbReference type="Proteomes" id="UP001150062"/>
    </source>
</evidence>
<dbReference type="InterPro" id="IPR003195">
    <property type="entry name" value="TFIID_TAF13"/>
</dbReference>
<dbReference type="InterPro" id="IPR009072">
    <property type="entry name" value="Histone-fold"/>
</dbReference>
<comment type="caution">
    <text evidence="7">The sequence shown here is derived from an EMBL/GenBank/DDBJ whole genome shotgun (WGS) entry which is preliminary data.</text>
</comment>
<comment type="similarity">
    <text evidence="5">Belongs to the TAF13 family.</text>
</comment>
<keyword evidence="4" id="KW-0539">Nucleus</keyword>
<dbReference type="EMBL" id="JAOAOG010000198">
    <property type="protein sequence ID" value="KAJ6240777.1"/>
    <property type="molecule type" value="Genomic_DNA"/>
</dbReference>
<gene>
    <name evidence="7" type="ORF">M0812_17239</name>
    <name evidence="8" type="ORF">M0813_23875</name>
</gene>
<evidence type="ECO:0000256" key="3">
    <source>
        <dbReference type="ARBA" id="ARBA00023163"/>
    </source>
</evidence>
<dbReference type="Proteomes" id="UP001150062">
    <property type="component" value="Unassembled WGS sequence"/>
</dbReference>
<sequence length="102" mass="12224">MSGKQTEFNEFIKNLLIALGDPEEPNKESIDFLDTVLRNYVFNLTKELGEIGRKRGRLQTDDFFFYIRNDEKYLREAKDQFARYQNFIQSKKNFKNLPPSKY</sequence>
<dbReference type="Pfam" id="PF02269">
    <property type="entry name" value="TFIID-18kDa"/>
    <property type="match status" value="1"/>
</dbReference>
<reference evidence="8" key="1">
    <citation type="submission" date="2022-08" db="EMBL/GenBank/DDBJ databases">
        <title>Novel sulfate-reducing endosymbionts in the free-living metamonad Anaeramoeba.</title>
        <authorList>
            <person name="Jerlstrom-Hultqvist J."/>
            <person name="Cepicka I."/>
            <person name="Gallot-Lavallee L."/>
            <person name="Salas-Leiva D."/>
            <person name="Curtis B.A."/>
            <person name="Zahonova K."/>
            <person name="Pipaliya S."/>
            <person name="Dacks J."/>
            <person name="Roger A.J."/>
        </authorList>
    </citation>
    <scope>NUCLEOTIDE SEQUENCE</scope>
    <source>
        <strain evidence="8">Schooner1</strain>
    </source>
</reference>
<keyword evidence="2" id="KW-0805">Transcription regulation</keyword>
<organism evidence="7 9">
    <name type="scientific">Anaeramoeba flamelloides</name>
    <dbReference type="NCBI Taxonomy" id="1746091"/>
    <lineage>
        <taxon>Eukaryota</taxon>
        <taxon>Metamonada</taxon>
        <taxon>Anaeramoebidae</taxon>
        <taxon>Anaeramoeba</taxon>
    </lineage>
</organism>
<dbReference type="SUPFAM" id="SSF47113">
    <property type="entry name" value="Histone-fold"/>
    <property type="match status" value="1"/>
</dbReference>
<dbReference type="AlphaFoldDB" id="A0AAV7ZBR4"/>
<evidence type="ECO:0000313" key="7">
    <source>
        <dbReference type="EMBL" id="KAJ3438060.1"/>
    </source>
</evidence>
<keyword evidence="3" id="KW-0804">Transcription</keyword>
<evidence type="ECO:0000313" key="9">
    <source>
        <dbReference type="Proteomes" id="UP001146793"/>
    </source>
</evidence>